<keyword evidence="3" id="KW-1185">Reference proteome</keyword>
<dbReference type="InterPro" id="IPR016772">
    <property type="entry name" value="UCP020408"/>
</dbReference>
<protein>
    <submittedName>
        <fullName evidence="2">DUF2325 domain-containing protein</fullName>
    </submittedName>
</protein>
<comment type="caution">
    <text evidence="2">The sequence shown here is derived from an EMBL/GenBank/DDBJ whole genome shotgun (WGS) entry which is preliminary data.</text>
</comment>
<sequence length="91" mass="10416">MSSILIVGGDRLGVIPEKLRAFGYTKVNHISGRKTKMVKKQIPYETNSILILTDYVNHNMLYSIKKQAANQKIPVYFAKRSWAYIEQSLKA</sequence>
<dbReference type="EMBL" id="JAMBOL010000003">
    <property type="protein sequence ID" value="MCM3713723.1"/>
    <property type="molecule type" value="Genomic_DNA"/>
</dbReference>
<dbReference type="Proteomes" id="UP001139179">
    <property type="component" value="Unassembled WGS sequence"/>
</dbReference>
<comment type="similarity">
    <text evidence="1">Belongs to the UPF0751 family.</text>
</comment>
<dbReference type="Pfam" id="PF10087">
    <property type="entry name" value="DUF2325"/>
    <property type="match status" value="1"/>
</dbReference>
<organism evidence="2 3">
    <name type="scientific">Halalkalibacter oceani</name>
    <dbReference type="NCBI Taxonomy" id="1653776"/>
    <lineage>
        <taxon>Bacteria</taxon>
        <taxon>Bacillati</taxon>
        <taxon>Bacillota</taxon>
        <taxon>Bacilli</taxon>
        <taxon>Bacillales</taxon>
        <taxon>Bacillaceae</taxon>
        <taxon>Halalkalibacter</taxon>
    </lineage>
</organism>
<proteinExistence type="inferred from homology"/>
<dbReference type="RefSeq" id="WP_251222516.1">
    <property type="nucleotide sequence ID" value="NZ_JAMBOL010000003.1"/>
</dbReference>
<evidence type="ECO:0000313" key="3">
    <source>
        <dbReference type="Proteomes" id="UP001139179"/>
    </source>
</evidence>
<gene>
    <name evidence="2" type="ORF">M3202_06465</name>
</gene>
<accession>A0A9X2IPN0</accession>
<reference evidence="2" key="1">
    <citation type="submission" date="2022-05" db="EMBL/GenBank/DDBJ databases">
        <title>Comparative Genomics of Spacecraft Associated Microbes.</title>
        <authorList>
            <person name="Tran M.T."/>
            <person name="Wright A."/>
            <person name="Seuylemezian A."/>
            <person name="Eisen J."/>
            <person name="Coil D."/>
        </authorList>
    </citation>
    <scope>NUCLEOTIDE SEQUENCE</scope>
    <source>
        <strain evidence="2">214.1.1</strain>
    </source>
</reference>
<name>A0A9X2IPN0_9BACI</name>
<dbReference type="PIRSF" id="PIRSF020408">
    <property type="entry name" value="UCP020408"/>
    <property type="match status" value="1"/>
</dbReference>
<dbReference type="AlphaFoldDB" id="A0A9X2IPN0"/>
<evidence type="ECO:0000256" key="1">
    <source>
        <dbReference type="ARBA" id="ARBA00007189"/>
    </source>
</evidence>
<evidence type="ECO:0000313" key="2">
    <source>
        <dbReference type="EMBL" id="MCM3713723.1"/>
    </source>
</evidence>